<dbReference type="Proteomes" id="UP001345219">
    <property type="component" value="Chromosome 19"/>
</dbReference>
<proteinExistence type="predicted"/>
<protein>
    <submittedName>
        <fullName evidence="2">Uncharacterized protein</fullName>
    </submittedName>
</protein>
<accession>A0AAN7JFA9</accession>
<evidence type="ECO:0000313" key="2">
    <source>
        <dbReference type="EMBL" id="KAK4740632.1"/>
    </source>
</evidence>
<keyword evidence="3" id="KW-1185">Reference proteome</keyword>
<feature type="compositionally biased region" description="Low complexity" evidence="1">
    <location>
        <begin position="111"/>
        <end position="123"/>
    </location>
</feature>
<organism evidence="2 3">
    <name type="scientific">Trapa incisa</name>
    <dbReference type="NCBI Taxonomy" id="236973"/>
    <lineage>
        <taxon>Eukaryota</taxon>
        <taxon>Viridiplantae</taxon>
        <taxon>Streptophyta</taxon>
        <taxon>Embryophyta</taxon>
        <taxon>Tracheophyta</taxon>
        <taxon>Spermatophyta</taxon>
        <taxon>Magnoliopsida</taxon>
        <taxon>eudicotyledons</taxon>
        <taxon>Gunneridae</taxon>
        <taxon>Pentapetalae</taxon>
        <taxon>rosids</taxon>
        <taxon>malvids</taxon>
        <taxon>Myrtales</taxon>
        <taxon>Lythraceae</taxon>
        <taxon>Trapa</taxon>
    </lineage>
</organism>
<sequence>MIDSFEDGNHFISYTNVNGPISNITTSAPLASFIPTALDVHRSINRDVGIRLKEDVGLILVELLTGKQGTEESLSWVRRQVRAEKAEEVGGYESENGRLWPFFDFEGDDGGSTSSGKTTEVNS</sequence>
<name>A0AAN7JFA9_9MYRT</name>
<reference evidence="2 3" key="1">
    <citation type="journal article" date="2023" name="Hortic Res">
        <title>Pangenome of water caltrop reveals structural variations and asymmetric subgenome divergence after allopolyploidization.</title>
        <authorList>
            <person name="Zhang X."/>
            <person name="Chen Y."/>
            <person name="Wang L."/>
            <person name="Yuan Y."/>
            <person name="Fang M."/>
            <person name="Shi L."/>
            <person name="Lu R."/>
            <person name="Comes H.P."/>
            <person name="Ma Y."/>
            <person name="Chen Y."/>
            <person name="Huang G."/>
            <person name="Zhou Y."/>
            <person name="Zheng Z."/>
            <person name="Qiu Y."/>
        </authorList>
    </citation>
    <scope>NUCLEOTIDE SEQUENCE [LARGE SCALE GENOMIC DNA]</scope>
    <source>
        <tissue evidence="2">Roots</tissue>
    </source>
</reference>
<evidence type="ECO:0000256" key="1">
    <source>
        <dbReference type="SAM" id="MobiDB-lite"/>
    </source>
</evidence>
<gene>
    <name evidence="2" type="ORF">SAY87_024220</name>
</gene>
<dbReference type="EMBL" id="JAXIOK010000024">
    <property type="protein sequence ID" value="KAK4740632.1"/>
    <property type="molecule type" value="Genomic_DNA"/>
</dbReference>
<dbReference type="AlphaFoldDB" id="A0AAN7JFA9"/>
<feature type="region of interest" description="Disordered" evidence="1">
    <location>
        <begin position="104"/>
        <end position="123"/>
    </location>
</feature>
<evidence type="ECO:0000313" key="3">
    <source>
        <dbReference type="Proteomes" id="UP001345219"/>
    </source>
</evidence>
<comment type="caution">
    <text evidence="2">The sequence shown here is derived from an EMBL/GenBank/DDBJ whole genome shotgun (WGS) entry which is preliminary data.</text>
</comment>